<dbReference type="PROSITE" id="PS00187">
    <property type="entry name" value="TPP_ENZYMES"/>
    <property type="match status" value="1"/>
</dbReference>
<dbReference type="Pfam" id="PF02776">
    <property type="entry name" value="TPP_enzyme_N"/>
    <property type="match status" value="1"/>
</dbReference>
<dbReference type="InterPro" id="IPR047211">
    <property type="entry name" value="POXB-like"/>
</dbReference>
<dbReference type="Gene3D" id="3.40.50.1220">
    <property type="entry name" value="TPP-binding domain"/>
    <property type="match status" value="1"/>
</dbReference>
<dbReference type="InterPro" id="IPR029035">
    <property type="entry name" value="DHS-like_NAD/FAD-binding_dom"/>
</dbReference>
<dbReference type="Pfam" id="PF02775">
    <property type="entry name" value="TPP_enzyme_C"/>
    <property type="match status" value="1"/>
</dbReference>
<dbReference type="InterPro" id="IPR000399">
    <property type="entry name" value="TPP-bd_CS"/>
</dbReference>
<evidence type="ECO:0000259" key="7">
    <source>
        <dbReference type="Pfam" id="PF02775"/>
    </source>
</evidence>
<keyword evidence="9" id="KW-0670">Pyruvate</keyword>
<keyword evidence="9" id="KW-0560">Oxidoreductase</keyword>
<dbReference type="GO" id="GO:0000287">
    <property type="term" value="F:magnesium ion binding"/>
    <property type="evidence" value="ECO:0007669"/>
    <property type="project" value="InterPro"/>
</dbReference>
<feature type="domain" description="Thiamine pyrophosphate enzyme central" evidence="6">
    <location>
        <begin position="195"/>
        <end position="323"/>
    </location>
</feature>
<dbReference type="CDD" id="cd02014">
    <property type="entry name" value="TPP_POX"/>
    <property type="match status" value="1"/>
</dbReference>
<dbReference type="InterPro" id="IPR047212">
    <property type="entry name" value="TPP_POXB-like"/>
</dbReference>
<evidence type="ECO:0000259" key="6">
    <source>
        <dbReference type="Pfam" id="PF00205"/>
    </source>
</evidence>
<feature type="domain" description="Thiamine pyrophosphate enzyme TPP-binding" evidence="7">
    <location>
        <begin position="383"/>
        <end position="530"/>
    </location>
</feature>
<dbReference type="RefSeq" id="WP_272209452.1">
    <property type="nucleotide sequence ID" value="NZ_JAQOMV010000033.1"/>
</dbReference>
<dbReference type="Gene3D" id="1.10.10.940">
    <property type="match status" value="1"/>
</dbReference>
<feature type="domain" description="Thiamine pyrophosphate enzyme N-terminal TPP-binding" evidence="8">
    <location>
        <begin position="6"/>
        <end position="119"/>
    </location>
</feature>
<dbReference type="InterPro" id="IPR029061">
    <property type="entry name" value="THDP-binding"/>
</dbReference>
<dbReference type="InterPro" id="IPR012000">
    <property type="entry name" value="Thiamin_PyroP_enz_cen_dom"/>
</dbReference>
<dbReference type="InterPro" id="IPR011766">
    <property type="entry name" value="TPP_enzyme_TPP-bd"/>
</dbReference>
<evidence type="ECO:0000313" key="9">
    <source>
        <dbReference type="EMBL" id="MDC2830323.1"/>
    </source>
</evidence>
<evidence type="ECO:0000256" key="4">
    <source>
        <dbReference type="RuleBase" id="RU362132"/>
    </source>
</evidence>
<dbReference type="InterPro" id="IPR012001">
    <property type="entry name" value="Thiamin_PyroP_enz_TPP-bd_dom"/>
</dbReference>
<name>A0AAJ1MCA6_LIMMU</name>
<evidence type="ECO:0000256" key="2">
    <source>
        <dbReference type="ARBA" id="ARBA00023052"/>
    </source>
</evidence>
<dbReference type="GO" id="GO:0030976">
    <property type="term" value="F:thiamine pyrophosphate binding"/>
    <property type="evidence" value="ECO:0007669"/>
    <property type="project" value="InterPro"/>
</dbReference>
<dbReference type="Pfam" id="PF00205">
    <property type="entry name" value="TPP_enzyme_M"/>
    <property type="match status" value="1"/>
</dbReference>
<dbReference type="NCBIfam" id="TIGR02720">
    <property type="entry name" value="pyruv_oxi_spxB"/>
    <property type="match status" value="1"/>
</dbReference>
<dbReference type="AlphaFoldDB" id="A0AAJ1MCA6"/>
<gene>
    <name evidence="9" type="primary">spxB</name>
    <name evidence="9" type="ORF">PO250_08465</name>
</gene>
<dbReference type="PANTHER" id="PTHR42981:SF2">
    <property type="entry name" value="PYRUVATE DEHYDROGENASE [UBIQUINONE]"/>
    <property type="match status" value="1"/>
</dbReference>
<sequence length="633" mass="69181">MAKMISGSDAVLKVIRQWGVKHIYGYPGGSFDSTMNAICNQRKDLEFIQVRHEEAGALAATADAKLTGKIGVCFGSAGPGAIHLLNGLYDAKHDHVPVLAIIAQVPSTRMNLDFFQAMDEEPAFEDVSVWNKTAMTAESLPRMIDEAIRQAYKHHGPATVTIPKDFGWAKIPDTFVPNVANQVKPHYVVDQDLLAKAGKLIKDAKAPMIYFGIGAKDAAEELKRVSEKYKMPLVSSVLAKGILDEKYPAYLGSAGRVAPKPGAEIGFSTDLIVWVGTDVPFSIFLFNPDAKVIQIDTDPEKMGKRHHIDVPLLCDAKTALAALANVADEKEPTAFYDAALADKQNWLDWQDSFNDSEEMPVRPEPIFDVINEMASSKAVFGVDVGNVNINFERLLMIHDDQKWCTSGQYATMGYGLPAAISAKVNYPDRDVYSLSGDGGFAMLMEEILTQVKYHMHIVNVVFSNECLGYIVAEQLDDSHQPLSGVDLPETDWATVAKGMGAMAFTVRTKAEFKAAMVEAQQTDLPVVIDVKLTHEMPLSTNHMFLDKETQDPKLVDEYVEKYQAQALKPFSYFLKAAKEAHGEEIDAFSGASAASVEDEADNQPVEDVTTGASQDAPEPEPADTDATSGASQH</sequence>
<dbReference type="SUPFAM" id="SSF52518">
    <property type="entry name" value="Thiamin diphosphate-binding fold (THDP-binding)"/>
    <property type="match status" value="2"/>
</dbReference>
<proteinExistence type="inferred from homology"/>
<dbReference type="InterPro" id="IPR014092">
    <property type="entry name" value="Pyruvate_oxidase"/>
</dbReference>
<accession>A0AAJ1MCA6</accession>
<dbReference type="InterPro" id="IPR047210">
    <property type="entry name" value="TPP_PYR_POXB-like"/>
</dbReference>
<comment type="caution">
    <text evidence="9">The sequence shown here is derived from an EMBL/GenBank/DDBJ whole genome shotgun (WGS) entry which is preliminary data.</text>
</comment>
<dbReference type="Gene3D" id="3.40.50.970">
    <property type="match status" value="2"/>
</dbReference>
<evidence type="ECO:0000313" key="10">
    <source>
        <dbReference type="Proteomes" id="UP001220670"/>
    </source>
</evidence>
<evidence type="ECO:0000259" key="8">
    <source>
        <dbReference type="Pfam" id="PF02776"/>
    </source>
</evidence>
<comment type="similarity">
    <text evidence="1 4">Belongs to the TPP enzyme family.</text>
</comment>
<feature type="region of interest" description="Disordered" evidence="5">
    <location>
        <begin position="589"/>
        <end position="633"/>
    </location>
</feature>
<dbReference type="PANTHER" id="PTHR42981">
    <property type="entry name" value="PYRUVATE DEHYDROGENASE [UBIQUINONE]"/>
    <property type="match status" value="1"/>
</dbReference>
<evidence type="ECO:0000256" key="1">
    <source>
        <dbReference type="ARBA" id="ARBA00007812"/>
    </source>
</evidence>
<reference evidence="9" key="1">
    <citation type="submission" date="2023-01" db="EMBL/GenBank/DDBJ databases">
        <title>Genome analysis of 13 Lactobacillus isolated from gut of wild boar.</title>
        <authorList>
            <person name="Papp P."/>
            <person name="Libisch B."/>
            <person name="Nagy T."/>
            <person name="Olasz F."/>
        </authorList>
    </citation>
    <scope>NUCLEOTIDE SEQUENCE</scope>
    <source>
        <strain evidence="9">F146</strain>
    </source>
</reference>
<evidence type="ECO:0000256" key="5">
    <source>
        <dbReference type="SAM" id="MobiDB-lite"/>
    </source>
</evidence>
<dbReference type="EC" id="1.2.3.3" evidence="3"/>
<protein>
    <recommendedName>
        <fullName evidence="3">Pyruvate oxidase</fullName>
        <ecNumber evidence="3">1.2.3.3</ecNumber>
    </recommendedName>
</protein>
<evidence type="ECO:0000256" key="3">
    <source>
        <dbReference type="NCBIfam" id="TIGR02720"/>
    </source>
</evidence>
<dbReference type="EMBL" id="JAQONE010000025">
    <property type="protein sequence ID" value="MDC2830323.1"/>
    <property type="molecule type" value="Genomic_DNA"/>
</dbReference>
<dbReference type="GO" id="GO:0047112">
    <property type="term" value="F:pyruvate oxidase activity"/>
    <property type="evidence" value="ECO:0007669"/>
    <property type="project" value="UniProtKB-UniRule"/>
</dbReference>
<dbReference type="Proteomes" id="UP001220670">
    <property type="component" value="Unassembled WGS sequence"/>
</dbReference>
<organism evidence="9 10">
    <name type="scientific">Limosilactobacillus mucosae</name>
    <name type="common">Lactobacillus mucosae</name>
    <dbReference type="NCBI Taxonomy" id="97478"/>
    <lineage>
        <taxon>Bacteria</taxon>
        <taxon>Bacillati</taxon>
        <taxon>Bacillota</taxon>
        <taxon>Bacilli</taxon>
        <taxon>Lactobacillales</taxon>
        <taxon>Lactobacillaceae</taxon>
        <taxon>Limosilactobacillus</taxon>
    </lineage>
</organism>
<dbReference type="SUPFAM" id="SSF52467">
    <property type="entry name" value="DHS-like NAD/FAD-binding domain"/>
    <property type="match status" value="1"/>
</dbReference>
<dbReference type="CDD" id="cd07039">
    <property type="entry name" value="TPP_PYR_POX"/>
    <property type="match status" value="1"/>
</dbReference>
<keyword evidence="2 4" id="KW-0786">Thiamine pyrophosphate</keyword>